<dbReference type="NCBIfam" id="NF003807">
    <property type="entry name" value="PRK05395.1-4"/>
    <property type="match status" value="1"/>
</dbReference>
<evidence type="ECO:0000313" key="3">
    <source>
        <dbReference type="EMBL" id="KUG05031.1"/>
    </source>
</evidence>
<comment type="caution">
    <text evidence="3">The sequence shown here is derived from an EMBL/GenBank/DDBJ whole genome shotgun (WGS) entry which is preliminary data.</text>
</comment>
<dbReference type="PROSITE" id="PS01029">
    <property type="entry name" value="DEHYDROQUINASE_II"/>
    <property type="match status" value="1"/>
</dbReference>
<dbReference type="GO" id="GO:0003855">
    <property type="term" value="F:3-dehydroquinate dehydratase activity"/>
    <property type="evidence" value="ECO:0007669"/>
    <property type="project" value="UniProtKB-EC"/>
</dbReference>
<proteinExistence type="inferred from homology"/>
<dbReference type="AlphaFoldDB" id="A0A0W8E8S6"/>
<accession>A0A0W8E8S6</accession>
<dbReference type="NCBIfam" id="NF003806">
    <property type="entry name" value="PRK05395.1-3"/>
    <property type="match status" value="1"/>
</dbReference>
<dbReference type="NCBIfam" id="NF003805">
    <property type="entry name" value="PRK05395.1-2"/>
    <property type="match status" value="1"/>
</dbReference>
<dbReference type="NCBIfam" id="NF003804">
    <property type="entry name" value="PRK05395.1-1"/>
    <property type="match status" value="1"/>
</dbReference>
<dbReference type="HAMAP" id="MF_00169">
    <property type="entry name" value="AroQ"/>
    <property type="match status" value="1"/>
</dbReference>
<evidence type="ECO:0000256" key="2">
    <source>
        <dbReference type="ARBA" id="ARBA00023239"/>
    </source>
</evidence>
<dbReference type="InterPro" id="IPR018509">
    <property type="entry name" value="DHquinase_II_CS"/>
</dbReference>
<sequence length="150" mass="16502">MSYKIMVINGPNLNLLGQREKEIYGTATLEEINRDLESIAARKGVDIEFFQSNHEGELIDKIHSARGDADYLLINAAAYTHYSIAIYDALKAVDIPFIEVHLSNLNAREPFRQQSILSSIAAGKICGLGGLSYKMALLAACEELQGENEG</sequence>
<dbReference type="Pfam" id="PF01220">
    <property type="entry name" value="DHquinase_II"/>
    <property type="match status" value="1"/>
</dbReference>
<dbReference type="PIRSF" id="PIRSF001399">
    <property type="entry name" value="DHquinase_II"/>
    <property type="match status" value="1"/>
</dbReference>
<keyword evidence="2 3" id="KW-0456">Lyase</keyword>
<dbReference type="PANTHER" id="PTHR21272:SF3">
    <property type="entry name" value="CATABOLIC 3-DEHYDROQUINASE"/>
    <property type="match status" value="1"/>
</dbReference>
<organism evidence="3">
    <name type="scientific">hydrocarbon metagenome</name>
    <dbReference type="NCBI Taxonomy" id="938273"/>
    <lineage>
        <taxon>unclassified sequences</taxon>
        <taxon>metagenomes</taxon>
        <taxon>ecological metagenomes</taxon>
    </lineage>
</organism>
<dbReference type="NCBIfam" id="TIGR01088">
    <property type="entry name" value="aroQ"/>
    <property type="match status" value="1"/>
</dbReference>
<dbReference type="PANTHER" id="PTHR21272">
    <property type="entry name" value="CATABOLIC 3-DEHYDROQUINASE"/>
    <property type="match status" value="1"/>
</dbReference>
<dbReference type="SUPFAM" id="SSF52304">
    <property type="entry name" value="Type II 3-dehydroquinate dehydratase"/>
    <property type="match status" value="1"/>
</dbReference>
<dbReference type="Gene3D" id="3.40.50.9100">
    <property type="entry name" value="Dehydroquinase, class II"/>
    <property type="match status" value="1"/>
</dbReference>
<protein>
    <recommendedName>
        <fullName evidence="1">3-dehydroquinate dehydratase</fullName>
        <ecNumber evidence="1">4.2.1.10</ecNumber>
    </recommendedName>
</protein>
<dbReference type="InterPro" id="IPR036441">
    <property type="entry name" value="DHquinase_II_sf"/>
</dbReference>
<dbReference type="InterPro" id="IPR001874">
    <property type="entry name" value="DHquinase_II"/>
</dbReference>
<evidence type="ECO:0000256" key="1">
    <source>
        <dbReference type="ARBA" id="ARBA00012060"/>
    </source>
</evidence>
<gene>
    <name evidence="3" type="ORF">ASZ90_017520</name>
</gene>
<dbReference type="EC" id="4.2.1.10" evidence="1"/>
<dbReference type="GO" id="GO:0019631">
    <property type="term" value="P:quinate catabolic process"/>
    <property type="evidence" value="ECO:0007669"/>
    <property type="project" value="TreeGrafter"/>
</dbReference>
<reference evidence="3" key="1">
    <citation type="journal article" date="2015" name="Proc. Natl. Acad. Sci. U.S.A.">
        <title>Networks of energetic and metabolic interactions define dynamics in microbial communities.</title>
        <authorList>
            <person name="Embree M."/>
            <person name="Liu J.K."/>
            <person name="Al-Bassam M.M."/>
            <person name="Zengler K."/>
        </authorList>
    </citation>
    <scope>NUCLEOTIDE SEQUENCE</scope>
</reference>
<name>A0A0W8E8S6_9ZZZZ</name>
<dbReference type="EMBL" id="LNQE01001831">
    <property type="protein sequence ID" value="KUG05031.1"/>
    <property type="molecule type" value="Genomic_DNA"/>
</dbReference>
<dbReference type="CDD" id="cd00466">
    <property type="entry name" value="DHQase_II"/>
    <property type="match status" value="1"/>
</dbReference>